<evidence type="ECO:0000256" key="2">
    <source>
        <dbReference type="PROSITE-ProRule" id="PRU01331"/>
    </source>
</evidence>
<evidence type="ECO:0000313" key="6">
    <source>
        <dbReference type="Proteomes" id="UP000039046"/>
    </source>
</evidence>
<feature type="domain" description="GS catalytic" evidence="4">
    <location>
        <begin position="524"/>
        <end position="849"/>
    </location>
</feature>
<keyword evidence="6" id="KW-1185">Reference proteome</keyword>
<evidence type="ECO:0000256" key="1">
    <source>
        <dbReference type="ARBA" id="ARBA00021364"/>
    </source>
</evidence>
<reference evidence="5 6" key="1">
    <citation type="journal article" date="2015" name="Genome Announc.">
        <title>Draft Genome Sequence and Gene Annotation of the Entomopathogenic Fungus Verticillium hemipterigenum.</title>
        <authorList>
            <person name="Horn F."/>
            <person name="Habel A."/>
            <person name="Scharf D.H."/>
            <person name="Dworschak J."/>
            <person name="Brakhage A.A."/>
            <person name="Guthke R."/>
            <person name="Hertweck C."/>
            <person name="Linde J."/>
        </authorList>
    </citation>
    <scope>NUCLEOTIDE SEQUENCE [LARGE SCALE GENOMIC DNA]</scope>
</reference>
<sequence>MESLFQAIDETPIIDHHAHNLLLPSELEVRPFLSITTEAGDGALQHTPSTLSHIRAVKQLAEILDCNCDWDSVQAAIEKRRLAPDDAWAKRCFEGIETILMDDGLDESTVHPWDWHHRLTRSNCKRIVRIEKVAETILKQHIRPQILNPLGVDNRTLFDDWETYFIAAIEDAIRDTNVVGFKSVICYRTGLALPGSSADLETLQQAFSQFLDSDSNRLDDAHLSPHFVHLTARLLAHSPKPFQFHTGLGDNDITLALSSPSHLQPFIKAYPTVPIVLLHASYPFTKEAGYLASAYENVYLDIGEVFPMVSQEGQETIIRESLELCPTEKLFWSTDGHWFPETYLLAVIQVREAMKDVLGHKLSRNRIKVAEAIRIVQDVFFNTSNKLYNLGLALTPIKTRPDTAVSTTKGTKITKLEILERFLSENPSIKFIRLQWLDYTATLRVRVIPVKVARELFGSQRSIGITKAALGLLQHDLMVPGFSPVGEYELIPCFDGLRRSDRPEYATVQGEFREQDGSEVGICPRTLLRHIVERAQENEITFRIGFEVEVVFMAVDTTGGAHTFSKSFSGSGHSWSNASALRGIKLMTVVEEVVALLENADINVVQFHPESAPGQFEFVTGHLEPLQAVDTLLATRNIIYATAEKHGMKATFVPKPFANACGTGAHVHMSIVPEDEYGSFYAGILKHIRAIAAFTYCNASSYDRMQDSVWSGGRYVAWGTQNRETPLRKISSSHWELKCMDGLANPYFAIAAILGAGLQGILDAEPLTSSDCLDDPAMMDIFDREEQGITQMMPEDLREAMQFLEQDFQLGSIMGHSFVRAYLRVKNAEMEMLEALSAEERRQFMVERY</sequence>
<evidence type="ECO:0000313" key="5">
    <source>
        <dbReference type="EMBL" id="CEJ93609.1"/>
    </source>
</evidence>
<dbReference type="SUPFAM" id="SSF51556">
    <property type="entry name" value="Metallo-dependent hydrolases"/>
    <property type="match status" value="1"/>
</dbReference>
<dbReference type="InterPro" id="IPR036651">
    <property type="entry name" value="Gln_synt_N_sf"/>
</dbReference>
<name>A0A0A1TFQ3_9HYPO</name>
<dbReference type="InterPro" id="IPR014746">
    <property type="entry name" value="Gln_synth/guanido_kin_cat_dom"/>
</dbReference>
<dbReference type="PANTHER" id="PTHR43383">
    <property type="entry name" value="NODULIN 6"/>
    <property type="match status" value="1"/>
</dbReference>
<protein>
    <recommendedName>
        <fullName evidence="1">Glutamine synthetase</fullName>
    </recommendedName>
</protein>
<dbReference type="OrthoDB" id="3364440at2759"/>
<dbReference type="Pfam" id="PF00120">
    <property type="entry name" value="Gln-synt_C"/>
    <property type="match status" value="1"/>
</dbReference>
<dbReference type="InterPro" id="IPR008146">
    <property type="entry name" value="Gln_synth_cat_dom"/>
</dbReference>
<dbReference type="HOGENOM" id="CLU_017290_6_3_1"/>
<dbReference type="SMART" id="SM01230">
    <property type="entry name" value="Gln-synt_C"/>
    <property type="match status" value="1"/>
</dbReference>
<dbReference type="PANTHER" id="PTHR43383:SF2">
    <property type="entry name" value="AMIDOHYDROLASE 2 FAMILY PROTEIN"/>
    <property type="match status" value="1"/>
</dbReference>
<dbReference type="Proteomes" id="UP000039046">
    <property type="component" value="Unassembled WGS sequence"/>
</dbReference>
<dbReference type="InterPro" id="IPR006680">
    <property type="entry name" value="Amidohydro-rel"/>
</dbReference>
<dbReference type="Gene3D" id="3.20.20.140">
    <property type="entry name" value="Metal-dependent hydrolases"/>
    <property type="match status" value="1"/>
</dbReference>
<dbReference type="SUPFAM" id="SSF55931">
    <property type="entry name" value="Glutamine synthetase/guanido kinase"/>
    <property type="match status" value="1"/>
</dbReference>
<dbReference type="GO" id="GO:0016787">
    <property type="term" value="F:hydrolase activity"/>
    <property type="evidence" value="ECO:0007669"/>
    <property type="project" value="InterPro"/>
</dbReference>
<dbReference type="Gene3D" id="3.10.20.70">
    <property type="entry name" value="Glutamine synthetase, N-terminal domain"/>
    <property type="match status" value="1"/>
</dbReference>
<gene>
    <name evidence="5" type="ORF">VHEMI09187</name>
</gene>
<comment type="similarity">
    <text evidence="2 3">Belongs to the glutamine synthetase family.</text>
</comment>
<dbReference type="InterPro" id="IPR032466">
    <property type="entry name" value="Metal_Hydrolase"/>
</dbReference>
<dbReference type="PROSITE" id="PS51987">
    <property type="entry name" value="GS_CATALYTIC"/>
    <property type="match status" value="1"/>
</dbReference>
<evidence type="ECO:0000256" key="3">
    <source>
        <dbReference type="RuleBase" id="RU000384"/>
    </source>
</evidence>
<evidence type="ECO:0000259" key="4">
    <source>
        <dbReference type="PROSITE" id="PS51987"/>
    </source>
</evidence>
<dbReference type="EMBL" id="CDHN01000005">
    <property type="protein sequence ID" value="CEJ93609.1"/>
    <property type="molecule type" value="Genomic_DNA"/>
</dbReference>
<dbReference type="Gene3D" id="3.30.590.10">
    <property type="entry name" value="Glutamine synthetase/guanido kinase, catalytic domain"/>
    <property type="match status" value="1"/>
</dbReference>
<dbReference type="GO" id="GO:0004356">
    <property type="term" value="F:glutamine synthetase activity"/>
    <property type="evidence" value="ECO:0007669"/>
    <property type="project" value="InterPro"/>
</dbReference>
<accession>A0A0A1TFQ3</accession>
<dbReference type="GO" id="GO:0006542">
    <property type="term" value="P:glutamine biosynthetic process"/>
    <property type="evidence" value="ECO:0007669"/>
    <property type="project" value="InterPro"/>
</dbReference>
<dbReference type="STRING" id="1531966.A0A0A1TFQ3"/>
<dbReference type="Pfam" id="PF04909">
    <property type="entry name" value="Amidohydro_2"/>
    <property type="match status" value="1"/>
</dbReference>
<proteinExistence type="inferred from homology"/>
<dbReference type="AlphaFoldDB" id="A0A0A1TFQ3"/>
<organism evidence="5 6">
    <name type="scientific">[Torrubiella] hemipterigena</name>
    <dbReference type="NCBI Taxonomy" id="1531966"/>
    <lineage>
        <taxon>Eukaryota</taxon>
        <taxon>Fungi</taxon>
        <taxon>Dikarya</taxon>
        <taxon>Ascomycota</taxon>
        <taxon>Pezizomycotina</taxon>
        <taxon>Sordariomycetes</taxon>
        <taxon>Hypocreomycetidae</taxon>
        <taxon>Hypocreales</taxon>
        <taxon>Clavicipitaceae</taxon>
        <taxon>Clavicipitaceae incertae sedis</taxon>
        <taxon>'Torrubiella' clade</taxon>
    </lineage>
</organism>